<organism evidence="2 3">
    <name type="scientific">Microbulbifer aestuariivivens</name>
    <dbReference type="NCBI Taxonomy" id="1908308"/>
    <lineage>
        <taxon>Bacteria</taxon>
        <taxon>Pseudomonadati</taxon>
        <taxon>Pseudomonadota</taxon>
        <taxon>Gammaproteobacteria</taxon>
        <taxon>Cellvibrionales</taxon>
        <taxon>Microbulbiferaceae</taxon>
        <taxon>Microbulbifer</taxon>
    </lineage>
</organism>
<comment type="caution">
    <text evidence="2">The sequence shown here is derived from an EMBL/GenBank/DDBJ whole genome shotgun (WGS) entry which is preliminary data.</text>
</comment>
<keyword evidence="1" id="KW-0472">Membrane</keyword>
<feature type="transmembrane region" description="Helical" evidence="1">
    <location>
        <begin position="226"/>
        <end position="246"/>
    </location>
</feature>
<keyword evidence="1" id="KW-1133">Transmembrane helix</keyword>
<dbReference type="PANTHER" id="PTHR37308">
    <property type="entry name" value="INTEGRAL MEMBRANE PROTEIN"/>
    <property type="match status" value="1"/>
</dbReference>
<dbReference type="PANTHER" id="PTHR37308:SF1">
    <property type="entry name" value="POLYPRENYL-PHOSPHATE TRANSPORTER"/>
    <property type="match status" value="1"/>
</dbReference>
<feature type="transmembrane region" description="Helical" evidence="1">
    <location>
        <begin position="101"/>
        <end position="119"/>
    </location>
</feature>
<dbReference type="Pfam" id="PF04018">
    <property type="entry name" value="VCA0040-like"/>
    <property type="match status" value="1"/>
</dbReference>
<gene>
    <name evidence="2" type="ORF">Maes01_02231</name>
</gene>
<feature type="transmembrane region" description="Helical" evidence="1">
    <location>
        <begin position="281"/>
        <end position="303"/>
    </location>
</feature>
<name>A0ABP9WRC0_9GAMM</name>
<evidence type="ECO:0008006" key="4">
    <source>
        <dbReference type="Google" id="ProtNLM"/>
    </source>
</evidence>
<dbReference type="InterPro" id="IPR007163">
    <property type="entry name" value="VCA0040-like"/>
</dbReference>
<feature type="transmembrane region" description="Helical" evidence="1">
    <location>
        <begin position="125"/>
        <end position="144"/>
    </location>
</feature>
<dbReference type="EMBL" id="BAABRT010000018">
    <property type="protein sequence ID" value="GAA5525659.1"/>
    <property type="molecule type" value="Genomic_DNA"/>
</dbReference>
<feature type="transmembrane region" description="Helical" evidence="1">
    <location>
        <begin position="156"/>
        <end position="189"/>
    </location>
</feature>
<evidence type="ECO:0000313" key="3">
    <source>
        <dbReference type="Proteomes" id="UP001408594"/>
    </source>
</evidence>
<keyword evidence="1" id="KW-0812">Transmembrane</keyword>
<keyword evidence="3" id="KW-1185">Reference proteome</keyword>
<dbReference type="Proteomes" id="UP001408594">
    <property type="component" value="Unassembled WGS sequence"/>
</dbReference>
<reference evidence="2 3" key="1">
    <citation type="submission" date="2024-02" db="EMBL/GenBank/DDBJ databases">
        <title>Microbulbifer aestuariivivens NBRC 112533.</title>
        <authorList>
            <person name="Ichikawa N."/>
            <person name="Katano-Makiyama Y."/>
            <person name="Hidaka K."/>
        </authorList>
    </citation>
    <scope>NUCLEOTIDE SEQUENCE [LARGE SCALE GENOMIC DNA]</scope>
    <source>
        <strain evidence="2 3">NBRC 112533</strain>
    </source>
</reference>
<accession>A0ABP9WRC0</accession>
<proteinExistence type="predicted"/>
<evidence type="ECO:0000313" key="2">
    <source>
        <dbReference type="EMBL" id="GAA5525659.1"/>
    </source>
</evidence>
<sequence length="313" mass="33527">MSLRGNRLWGVAARGMAMGAADVVPGVSGGTIAFITGIYQELLDSISRVGPHAITVLRRHGPLVAWQYINGSFLLALFAGILISIVSLARLIGYLLDTYPVTLWGFFFGLVLASVIPVLRRVPRWNTGAFFYLLLGVLVAIGVSELRPAQIPATPLILFLSGAVAICAMILPGISGSFILLMIGIYPHVLAAVHELQVMKLLYFAAGALTGLMLFSRLLSWLMHHYLARTLAFLGGILLGSLNIIWPWKLASEPVAGEHLPPLLSNTSPWTYAEVSGESNYLLAALIAAAVAALIVLAVDFYGHRQGGASEGR</sequence>
<feature type="transmembrane region" description="Helical" evidence="1">
    <location>
        <begin position="201"/>
        <end position="219"/>
    </location>
</feature>
<dbReference type="RefSeq" id="WP_345551536.1">
    <property type="nucleotide sequence ID" value="NZ_BAABRT010000018.1"/>
</dbReference>
<protein>
    <recommendedName>
        <fullName evidence="4">DUF368 domain-containing protein</fullName>
    </recommendedName>
</protein>
<feature type="transmembrane region" description="Helical" evidence="1">
    <location>
        <begin position="68"/>
        <end position="89"/>
    </location>
</feature>
<evidence type="ECO:0000256" key="1">
    <source>
        <dbReference type="SAM" id="Phobius"/>
    </source>
</evidence>